<dbReference type="AlphaFoldDB" id="A0A1M5KWL3"/>
<protein>
    <submittedName>
        <fullName evidence="1">Uncharacterized protein</fullName>
    </submittedName>
</protein>
<dbReference type="RefSeq" id="WP_048506342.1">
    <property type="nucleotide sequence ID" value="NZ_FQWT01000001.1"/>
</dbReference>
<evidence type="ECO:0000313" key="1">
    <source>
        <dbReference type="EMBL" id="SHG57126.1"/>
    </source>
</evidence>
<reference evidence="2" key="1">
    <citation type="submission" date="2016-11" db="EMBL/GenBank/DDBJ databases">
        <authorList>
            <person name="Varghese N."/>
            <person name="Submissions S."/>
        </authorList>
    </citation>
    <scope>NUCLEOTIDE SEQUENCE [LARGE SCALE GENOMIC DNA]</scope>
    <source>
        <strain evidence="2">DSM 19055</strain>
    </source>
</reference>
<organism evidence="1 2">
    <name type="scientific">Chryseobacterium oranimense</name>
    <dbReference type="NCBI Taxonomy" id="421058"/>
    <lineage>
        <taxon>Bacteria</taxon>
        <taxon>Pseudomonadati</taxon>
        <taxon>Bacteroidota</taxon>
        <taxon>Flavobacteriia</taxon>
        <taxon>Flavobacteriales</taxon>
        <taxon>Weeksellaceae</taxon>
        <taxon>Chryseobacterium group</taxon>
        <taxon>Chryseobacterium</taxon>
    </lineage>
</organism>
<sequence>MKSIEFHQPEFLFCEKSIQDYENDGELVSQKADSLLDGYYIEDERTWVYHLKSESLIEFLYMNGREPQNFTSRHKDFVYKTENYTGFFVISNAKNLGQDEDMVLDRAWEFLKAKFNWEDTYFELEIE</sequence>
<accession>A0A1M5KWL3</accession>
<gene>
    <name evidence="1" type="ORF">SAMN05421866_0863</name>
</gene>
<dbReference type="STRING" id="421058.SAMN05421866_0863"/>
<keyword evidence="2" id="KW-1185">Reference proteome</keyword>
<evidence type="ECO:0000313" key="2">
    <source>
        <dbReference type="Proteomes" id="UP000184047"/>
    </source>
</evidence>
<dbReference type="EMBL" id="FQWT01000001">
    <property type="protein sequence ID" value="SHG57126.1"/>
    <property type="molecule type" value="Genomic_DNA"/>
</dbReference>
<name>A0A1M5KWL3_9FLAO</name>
<dbReference type="Proteomes" id="UP000184047">
    <property type="component" value="Unassembled WGS sequence"/>
</dbReference>
<dbReference type="OrthoDB" id="765218at2"/>
<proteinExistence type="predicted"/>